<evidence type="ECO:0000313" key="2">
    <source>
        <dbReference type="Proteomes" id="UP000559256"/>
    </source>
</evidence>
<proteinExistence type="predicted"/>
<comment type="caution">
    <text evidence="1">The sequence shown here is derived from an EMBL/GenBank/DDBJ whole genome shotgun (WGS) entry which is preliminary data.</text>
</comment>
<reference evidence="1 2" key="1">
    <citation type="journal article" date="2020" name="ISME J.">
        <title>Uncovering the hidden diversity of litter-decomposition mechanisms in mushroom-forming fungi.</title>
        <authorList>
            <person name="Floudas D."/>
            <person name="Bentzer J."/>
            <person name="Ahren D."/>
            <person name="Johansson T."/>
            <person name="Persson P."/>
            <person name="Tunlid A."/>
        </authorList>
    </citation>
    <scope>NUCLEOTIDE SEQUENCE [LARGE SCALE GENOMIC DNA]</scope>
    <source>
        <strain evidence="1 2">CBS 291.85</strain>
    </source>
</reference>
<dbReference type="EMBL" id="JAACJM010000065">
    <property type="protein sequence ID" value="KAF5352927.1"/>
    <property type="molecule type" value="Genomic_DNA"/>
</dbReference>
<protein>
    <submittedName>
        <fullName evidence="1">Uncharacterized protein</fullName>
    </submittedName>
</protein>
<dbReference type="Proteomes" id="UP000559256">
    <property type="component" value="Unassembled WGS sequence"/>
</dbReference>
<name>A0A8H5D640_9AGAR</name>
<evidence type="ECO:0000313" key="1">
    <source>
        <dbReference type="EMBL" id="KAF5352927.1"/>
    </source>
</evidence>
<gene>
    <name evidence="1" type="ORF">D9758_007888</name>
</gene>
<keyword evidence="2" id="KW-1185">Reference proteome</keyword>
<sequence length="158" mass="17533">MNELVIAVSRLRNLEKPCNPSSQPTPLNDVNDQVVHKRPHDQSFYLSVPPPCSKLQAVWLLAPILAINDYVLVLEWRPGHAAAFSAVYPCRPYFGAHSAVLEIYFAHLSMASLAARLLEITPPNHDATDACTLEMQRALANSWRAASLYLAWRATAGE</sequence>
<accession>A0A8H5D640</accession>
<organism evidence="1 2">
    <name type="scientific">Tetrapyrgos nigripes</name>
    <dbReference type="NCBI Taxonomy" id="182062"/>
    <lineage>
        <taxon>Eukaryota</taxon>
        <taxon>Fungi</taxon>
        <taxon>Dikarya</taxon>
        <taxon>Basidiomycota</taxon>
        <taxon>Agaricomycotina</taxon>
        <taxon>Agaricomycetes</taxon>
        <taxon>Agaricomycetidae</taxon>
        <taxon>Agaricales</taxon>
        <taxon>Marasmiineae</taxon>
        <taxon>Marasmiaceae</taxon>
        <taxon>Tetrapyrgos</taxon>
    </lineage>
</organism>
<dbReference type="AlphaFoldDB" id="A0A8H5D640"/>